<dbReference type="InterPro" id="IPR054694">
    <property type="entry name" value="Parkin-like_IBR"/>
</dbReference>
<keyword evidence="7" id="KW-0808">Transferase</keyword>
<evidence type="ECO:0000256" key="1">
    <source>
        <dbReference type="ARBA" id="ARBA00001798"/>
    </source>
</evidence>
<sequence>MSSEDLSTDYGDCDSDSESDVYGPGDEDGESRPDDNDELCHKVITKDSLLSAQINDLRKVADMLGVRQKHARTLLIHERWDYERLCENLAEKGREQLFLEAGLPLEASSTTHRLHVARSFTCETCFEDVPPEHATTMECGHTFCNECWTRHFMVKIEEGQSRRIRCMMPNCKIICDEDAVRELVRRVDPDVAAKFSRYLLESYIEDNSKVKWCPSVPHCGNAIRVDGDPFCEVECLCSKQFCFNCTAEAHSPCSCVMWQLWDKKCKDESETVNWLTVHTKPCPKCHKPVEKNGGCNLVCCICGQAFCWLCGAATGREHNWTSIVGHSCGRYKEDREKEAAKAERDLKRYMHYHSRWQAHMESLKLEGKQRVVVQDKIAKLEASESLVKDYSWLTVGLQRLFRARRALSFSYPFAFFMFGNDLFKDEITPEQSEIYQNLFEDQQQQLEGNIERLSKAIETPFEFNVDDSRVSEIRLQVINLSTLTDTLCRKMYECIENDLLGKLQLTTHHISKYTSRGAVKVTEIARLDGEVLSTSGSEVLTLDHGLIEKQCRHEENYPAALLSGSSERYDPPGNSICRRKRPHCDIDLNVPVEDCFKVASP</sequence>
<dbReference type="EMBL" id="CM035408">
    <property type="protein sequence ID" value="KAH7442028.1"/>
    <property type="molecule type" value="Genomic_DNA"/>
</dbReference>
<feature type="compositionally biased region" description="Acidic residues" evidence="14">
    <location>
        <begin position="11"/>
        <end position="29"/>
    </location>
</feature>
<dbReference type="SMART" id="SM00647">
    <property type="entry name" value="IBR"/>
    <property type="match status" value="2"/>
</dbReference>
<evidence type="ECO:0000256" key="10">
    <source>
        <dbReference type="ARBA" id="ARBA00022771"/>
    </source>
</evidence>
<feature type="domain" description="RING-type" evidence="16">
    <location>
        <begin position="118"/>
        <end position="332"/>
    </location>
</feature>
<evidence type="ECO:0000256" key="3">
    <source>
        <dbReference type="ARBA" id="ARBA00003976"/>
    </source>
</evidence>
<dbReference type="CDD" id="cd22586">
    <property type="entry name" value="Rcat_RBR_ARI1-like"/>
    <property type="match status" value="1"/>
</dbReference>
<dbReference type="InterPro" id="IPR044066">
    <property type="entry name" value="TRIAD_supradom"/>
</dbReference>
<dbReference type="InterPro" id="IPR002867">
    <property type="entry name" value="IBR_dom"/>
</dbReference>
<evidence type="ECO:0000256" key="14">
    <source>
        <dbReference type="SAM" id="MobiDB-lite"/>
    </source>
</evidence>
<keyword evidence="9" id="KW-0677">Repeat</keyword>
<dbReference type="EC" id="2.3.2.31" evidence="6"/>
<evidence type="ECO:0000259" key="15">
    <source>
        <dbReference type="PROSITE" id="PS50089"/>
    </source>
</evidence>
<feature type="domain" description="RING-type" evidence="15">
    <location>
        <begin position="122"/>
        <end position="166"/>
    </location>
</feature>
<dbReference type="FunFam" id="1.20.120.1750:FF:000013">
    <property type="entry name" value="RBR-type E3 ubiquitin transferase"/>
    <property type="match status" value="1"/>
</dbReference>
<dbReference type="FunFam" id="3.30.40.10:FF:000019">
    <property type="entry name" value="RBR-type E3 ubiquitin transferase"/>
    <property type="match status" value="1"/>
</dbReference>
<dbReference type="OMA" id="HRFCMIC"/>
<dbReference type="AlphaFoldDB" id="A0A8T2V4U0"/>
<evidence type="ECO:0000256" key="8">
    <source>
        <dbReference type="ARBA" id="ARBA00022723"/>
    </source>
</evidence>
<dbReference type="GO" id="GO:0061630">
    <property type="term" value="F:ubiquitin protein ligase activity"/>
    <property type="evidence" value="ECO:0007669"/>
    <property type="project" value="UniProtKB-EC"/>
</dbReference>
<evidence type="ECO:0000256" key="4">
    <source>
        <dbReference type="ARBA" id="ARBA00004906"/>
    </source>
</evidence>
<evidence type="ECO:0000256" key="9">
    <source>
        <dbReference type="ARBA" id="ARBA00022737"/>
    </source>
</evidence>
<dbReference type="InterPro" id="IPR031127">
    <property type="entry name" value="E3_UB_ligase_RBR"/>
</dbReference>
<dbReference type="InterPro" id="IPR048962">
    <property type="entry name" value="ARIH1-like_UBL"/>
</dbReference>
<gene>
    <name evidence="17" type="ORF">KP509_03G067700</name>
</gene>
<keyword evidence="10 13" id="KW-0863">Zinc-finger</keyword>
<evidence type="ECO:0000256" key="6">
    <source>
        <dbReference type="ARBA" id="ARBA00012251"/>
    </source>
</evidence>
<keyword evidence="11" id="KW-0833">Ubl conjugation pathway</keyword>
<dbReference type="PANTHER" id="PTHR11685">
    <property type="entry name" value="RBR FAMILY RING FINGER AND IBR DOMAIN-CONTAINING"/>
    <property type="match status" value="1"/>
</dbReference>
<dbReference type="InterPro" id="IPR045840">
    <property type="entry name" value="Ariadne"/>
</dbReference>
<dbReference type="GO" id="GO:0016567">
    <property type="term" value="P:protein ubiquitination"/>
    <property type="evidence" value="ECO:0007669"/>
    <property type="project" value="InterPro"/>
</dbReference>
<feature type="region of interest" description="Disordered" evidence="14">
    <location>
        <begin position="1"/>
        <end position="37"/>
    </location>
</feature>
<dbReference type="Gene3D" id="1.20.120.1750">
    <property type="match status" value="1"/>
</dbReference>
<comment type="cofactor">
    <cofactor evidence="2">
        <name>Zn(2+)</name>
        <dbReference type="ChEBI" id="CHEBI:29105"/>
    </cofactor>
</comment>
<dbReference type="CDD" id="cd16773">
    <property type="entry name" value="RING-HC_RBR_TRIAD1"/>
    <property type="match status" value="1"/>
</dbReference>
<dbReference type="InterPro" id="IPR013083">
    <property type="entry name" value="Znf_RING/FYVE/PHD"/>
</dbReference>
<keyword evidence="12" id="KW-0862">Zinc</keyword>
<organism evidence="17 18">
    <name type="scientific">Ceratopteris richardii</name>
    <name type="common">Triangle waterfern</name>
    <dbReference type="NCBI Taxonomy" id="49495"/>
    <lineage>
        <taxon>Eukaryota</taxon>
        <taxon>Viridiplantae</taxon>
        <taxon>Streptophyta</taxon>
        <taxon>Embryophyta</taxon>
        <taxon>Tracheophyta</taxon>
        <taxon>Polypodiopsida</taxon>
        <taxon>Polypodiidae</taxon>
        <taxon>Polypodiales</taxon>
        <taxon>Pteridineae</taxon>
        <taxon>Pteridaceae</taxon>
        <taxon>Parkerioideae</taxon>
        <taxon>Ceratopteris</taxon>
    </lineage>
</organism>
<comment type="function">
    <text evidence="3">Might act as an E3 ubiquitin-protein ligase, or as part of E3 complex, which accepts ubiquitin from specific E2 ubiquitin-conjugating enzymes and then transfers it to substrates.</text>
</comment>
<reference evidence="17" key="1">
    <citation type="submission" date="2021-08" db="EMBL/GenBank/DDBJ databases">
        <title>WGS assembly of Ceratopteris richardii.</title>
        <authorList>
            <person name="Marchant D.B."/>
            <person name="Chen G."/>
            <person name="Jenkins J."/>
            <person name="Shu S."/>
            <person name="Leebens-Mack J."/>
            <person name="Grimwood J."/>
            <person name="Schmutz J."/>
            <person name="Soltis P."/>
            <person name="Soltis D."/>
            <person name="Chen Z.-H."/>
        </authorList>
    </citation>
    <scope>NUCLEOTIDE SEQUENCE</scope>
    <source>
        <strain evidence="17">Whitten #5841</strain>
        <tissue evidence="17">Leaf</tissue>
    </source>
</reference>
<dbReference type="Pfam" id="PF21235">
    <property type="entry name" value="UBA_ARI1"/>
    <property type="match status" value="1"/>
</dbReference>
<dbReference type="Pfam" id="PF19422">
    <property type="entry name" value="Ariadne"/>
    <property type="match status" value="1"/>
</dbReference>
<evidence type="ECO:0000256" key="11">
    <source>
        <dbReference type="ARBA" id="ARBA00022786"/>
    </source>
</evidence>
<name>A0A8T2V4U0_CERRI</name>
<evidence type="ECO:0000313" key="17">
    <source>
        <dbReference type="EMBL" id="KAH7442028.1"/>
    </source>
</evidence>
<dbReference type="OrthoDB" id="10009520at2759"/>
<dbReference type="Gene3D" id="3.30.40.10">
    <property type="entry name" value="Zinc/RING finger domain, C3HC4 (zinc finger)"/>
    <property type="match status" value="1"/>
</dbReference>
<dbReference type="PROSITE" id="PS50089">
    <property type="entry name" value="ZF_RING_2"/>
    <property type="match status" value="1"/>
</dbReference>
<keyword evidence="18" id="KW-1185">Reference proteome</keyword>
<evidence type="ECO:0000256" key="13">
    <source>
        <dbReference type="PROSITE-ProRule" id="PRU00175"/>
    </source>
</evidence>
<accession>A0A8T2V4U0</accession>
<proteinExistence type="inferred from homology"/>
<dbReference type="PROSITE" id="PS51873">
    <property type="entry name" value="TRIAD"/>
    <property type="match status" value="1"/>
</dbReference>
<evidence type="ECO:0000256" key="12">
    <source>
        <dbReference type="ARBA" id="ARBA00022833"/>
    </source>
</evidence>
<evidence type="ECO:0000256" key="2">
    <source>
        <dbReference type="ARBA" id="ARBA00001947"/>
    </source>
</evidence>
<protein>
    <recommendedName>
        <fullName evidence="6">RBR-type E3 ubiquitin transferase</fullName>
        <ecNumber evidence="6">2.3.2.31</ecNumber>
    </recommendedName>
</protein>
<dbReference type="Pfam" id="PF22605">
    <property type="entry name" value="IBR_2"/>
    <property type="match status" value="1"/>
</dbReference>
<evidence type="ECO:0000313" key="18">
    <source>
        <dbReference type="Proteomes" id="UP000825935"/>
    </source>
</evidence>
<comment type="caution">
    <text evidence="17">The sequence shown here is derived from an EMBL/GenBank/DDBJ whole genome shotgun (WGS) entry which is preliminary data.</text>
</comment>
<comment type="pathway">
    <text evidence="4">Protein modification; protein ubiquitination.</text>
</comment>
<evidence type="ECO:0000256" key="7">
    <source>
        <dbReference type="ARBA" id="ARBA00022679"/>
    </source>
</evidence>
<dbReference type="SUPFAM" id="SSF57850">
    <property type="entry name" value="RING/U-box"/>
    <property type="match status" value="3"/>
</dbReference>
<keyword evidence="8" id="KW-0479">Metal-binding</keyword>
<dbReference type="GO" id="GO:0008270">
    <property type="term" value="F:zinc ion binding"/>
    <property type="evidence" value="ECO:0007669"/>
    <property type="project" value="UniProtKB-KW"/>
</dbReference>
<comment type="catalytic activity">
    <reaction evidence="1">
        <text>[E2 ubiquitin-conjugating enzyme]-S-ubiquitinyl-L-cysteine + [acceptor protein]-L-lysine = [E2 ubiquitin-conjugating enzyme]-L-cysteine + [acceptor protein]-N(6)-ubiquitinyl-L-lysine.</text>
        <dbReference type="EC" id="2.3.2.31"/>
    </reaction>
</comment>
<comment type="similarity">
    <text evidence="5">Belongs to the RBR family. Ariadne subfamily.</text>
</comment>
<dbReference type="Pfam" id="PF01485">
    <property type="entry name" value="IBR"/>
    <property type="match status" value="1"/>
</dbReference>
<evidence type="ECO:0000259" key="16">
    <source>
        <dbReference type="PROSITE" id="PS51873"/>
    </source>
</evidence>
<dbReference type="InterPro" id="IPR001841">
    <property type="entry name" value="Znf_RING"/>
</dbReference>
<dbReference type="Proteomes" id="UP000825935">
    <property type="component" value="Chromosome 3"/>
</dbReference>
<evidence type="ECO:0000256" key="5">
    <source>
        <dbReference type="ARBA" id="ARBA00005884"/>
    </source>
</evidence>
<dbReference type="CDD" id="cd20346">
    <property type="entry name" value="BRcat_RBR_ANKIB1"/>
    <property type="match status" value="1"/>
</dbReference>